<feature type="transmembrane region" description="Helical" evidence="2">
    <location>
        <begin position="358"/>
        <end position="381"/>
    </location>
</feature>
<dbReference type="KEGG" id="mauu:NCTC10437_05692"/>
<feature type="transmembrane region" description="Helical" evidence="2">
    <location>
        <begin position="64"/>
        <end position="84"/>
    </location>
</feature>
<dbReference type="RefSeq" id="WP_048631470.1">
    <property type="nucleotide sequence ID" value="NZ_CVQQ01000003.1"/>
</dbReference>
<feature type="transmembrane region" description="Helical" evidence="2">
    <location>
        <begin position="153"/>
        <end position="175"/>
    </location>
</feature>
<dbReference type="EMBL" id="LR134356">
    <property type="protein sequence ID" value="VEG58660.1"/>
    <property type="molecule type" value="Genomic_DNA"/>
</dbReference>
<name>A0A448J1Q8_MYCAU</name>
<dbReference type="PANTHER" id="PTHR36840">
    <property type="entry name" value="BLL5714 PROTEIN"/>
    <property type="match status" value="1"/>
</dbReference>
<accession>A0A448J1Q8</accession>
<dbReference type="InterPro" id="IPR010640">
    <property type="entry name" value="Low_temperature_requirement_A"/>
</dbReference>
<evidence type="ECO:0000313" key="3">
    <source>
        <dbReference type="EMBL" id="VEG58660.1"/>
    </source>
</evidence>
<feature type="transmembrane region" description="Helical" evidence="2">
    <location>
        <begin position="96"/>
        <end position="117"/>
    </location>
</feature>
<dbReference type="Proteomes" id="UP000279306">
    <property type="component" value="Chromosome"/>
</dbReference>
<organism evidence="3 4">
    <name type="scientific">Mycolicibacterium aurum</name>
    <name type="common">Mycobacterium aurum</name>
    <dbReference type="NCBI Taxonomy" id="1791"/>
    <lineage>
        <taxon>Bacteria</taxon>
        <taxon>Bacillati</taxon>
        <taxon>Actinomycetota</taxon>
        <taxon>Actinomycetes</taxon>
        <taxon>Mycobacteriales</taxon>
        <taxon>Mycobacteriaceae</taxon>
        <taxon>Mycolicibacterium</taxon>
    </lineage>
</organism>
<feature type="transmembrane region" description="Helical" evidence="2">
    <location>
        <begin position="288"/>
        <end position="306"/>
    </location>
</feature>
<feature type="transmembrane region" description="Helical" evidence="2">
    <location>
        <begin position="214"/>
        <end position="233"/>
    </location>
</feature>
<evidence type="ECO:0000256" key="1">
    <source>
        <dbReference type="SAM" id="MobiDB-lite"/>
    </source>
</evidence>
<gene>
    <name evidence="3" type="ORF">NCTC10437_05692</name>
</gene>
<keyword evidence="2" id="KW-0812">Transmembrane</keyword>
<reference evidence="3 4" key="1">
    <citation type="submission" date="2018-12" db="EMBL/GenBank/DDBJ databases">
        <authorList>
            <consortium name="Pathogen Informatics"/>
        </authorList>
    </citation>
    <scope>NUCLEOTIDE SEQUENCE [LARGE SCALE GENOMIC DNA]</scope>
    <source>
        <strain evidence="3 4">NCTC10437</strain>
    </source>
</reference>
<dbReference type="STRING" id="1791.GCA_001049355_01564"/>
<dbReference type="PANTHER" id="PTHR36840:SF1">
    <property type="entry name" value="BLL5714 PROTEIN"/>
    <property type="match status" value="1"/>
</dbReference>
<dbReference type="Pfam" id="PF06772">
    <property type="entry name" value="LtrA"/>
    <property type="match status" value="1"/>
</dbReference>
<feature type="transmembrane region" description="Helical" evidence="2">
    <location>
        <begin position="123"/>
        <end position="141"/>
    </location>
</feature>
<keyword evidence="4" id="KW-1185">Reference proteome</keyword>
<feature type="transmembrane region" description="Helical" evidence="2">
    <location>
        <begin position="318"/>
        <end position="337"/>
    </location>
</feature>
<sequence>MTVSDSSAAGGPADRETGTAELREPQAPDGRSVGFLELFFDLTFVFAMSQVTHLMLDDISWQGFGRGVLALLALWWAWVCYAWLTNMFEIAREFHTVLMILAMATMFIAAIALPTAFTTGALVFGFALLAVRLINVGLFLASSSRDEEELAAAVRRLVPGLLVGPVLIVAGAFAPSPYRELLWVAAALADFGSPLRAGINGLRVVPSYFIHRHGLVIIIALGEAIISLGLGATENLHRPGVLGAVVLGVLISATLWWTYFGLTTGAEERMRRTPAPDRALLARDAYSYLHLPLVAGIVFFALGARVSVEHIDEPLSPLPALALTGGIALFYAAEVAYRWRDHHQLRVDRLLTAAATVLVYPVAISVPAGLSLIILALIGAMRLAWELWRRPQIGTGTAGAVH</sequence>
<proteinExistence type="predicted"/>
<dbReference type="AlphaFoldDB" id="A0A448J1Q8"/>
<keyword evidence="2" id="KW-0472">Membrane</keyword>
<keyword evidence="2" id="KW-1133">Transmembrane helix</keyword>
<protein>
    <submittedName>
        <fullName evidence="3">Low temperature requirement protein LtrA</fullName>
    </submittedName>
</protein>
<feature type="compositionally biased region" description="Basic and acidic residues" evidence="1">
    <location>
        <begin position="13"/>
        <end position="26"/>
    </location>
</feature>
<feature type="transmembrane region" description="Helical" evidence="2">
    <location>
        <begin position="239"/>
        <end position="262"/>
    </location>
</feature>
<feature type="region of interest" description="Disordered" evidence="1">
    <location>
        <begin position="1"/>
        <end position="28"/>
    </location>
</feature>
<evidence type="ECO:0000256" key="2">
    <source>
        <dbReference type="SAM" id="Phobius"/>
    </source>
</evidence>
<evidence type="ECO:0000313" key="4">
    <source>
        <dbReference type="Proteomes" id="UP000279306"/>
    </source>
</evidence>
<dbReference type="OrthoDB" id="7698234at2"/>